<evidence type="ECO:0000313" key="11">
    <source>
        <dbReference type="EMBL" id="CAH2354283.1"/>
    </source>
</evidence>
<accession>A0A9P0QSU3</accession>
<keyword evidence="8 10" id="KW-0472">Membrane</keyword>
<comment type="caution">
    <text evidence="11">The sequence shown here is derived from an EMBL/GenBank/DDBJ whole genome shotgun (WGS) entry which is preliminary data.</text>
</comment>
<evidence type="ECO:0000256" key="10">
    <source>
        <dbReference type="SAM" id="Phobius"/>
    </source>
</evidence>
<evidence type="ECO:0000256" key="5">
    <source>
        <dbReference type="ARBA" id="ARBA00022593"/>
    </source>
</evidence>
<keyword evidence="9" id="KW-0576">Peroxisome</keyword>
<comment type="similarity">
    <text evidence="3">Belongs to the peroxin-22 family.</text>
</comment>
<dbReference type="GO" id="GO:0007031">
    <property type="term" value="P:peroxisome organization"/>
    <property type="evidence" value="ECO:0007669"/>
    <property type="project" value="UniProtKB-KW"/>
</dbReference>
<dbReference type="InterPro" id="IPR038613">
    <property type="entry name" value="Peroxin-22_C_sf"/>
</dbReference>
<evidence type="ECO:0000256" key="1">
    <source>
        <dbReference type="ARBA" id="ARBA00003659"/>
    </source>
</evidence>
<evidence type="ECO:0000313" key="12">
    <source>
        <dbReference type="Proteomes" id="UP000837801"/>
    </source>
</evidence>
<evidence type="ECO:0000256" key="8">
    <source>
        <dbReference type="ARBA" id="ARBA00023136"/>
    </source>
</evidence>
<dbReference type="Gene3D" id="3.40.50.11730">
    <property type="entry name" value="Peroxisome assembly protein 22"/>
    <property type="match status" value="1"/>
</dbReference>
<evidence type="ECO:0000256" key="7">
    <source>
        <dbReference type="ARBA" id="ARBA00022989"/>
    </source>
</evidence>
<evidence type="ECO:0000256" key="3">
    <source>
        <dbReference type="ARBA" id="ARBA00009642"/>
    </source>
</evidence>
<keyword evidence="12" id="KW-1185">Reference proteome</keyword>
<evidence type="ECO:0000256" key="6">
    <source>
        <dbReference type="ARBA" id="ARBA00022692"/>
    </source>
</evidence>
<keyword evidence="5" id="KW-0962">Peroxisome biogenesis</keyword>
<evidence type="ECO:0000256" key="2">
    <source>
        <dbReference type="ARBA" id="ARBA00004549"/>
    </source>
</evidence>
<feature type="transmembrane region" description="Helical" evidence="10">
    <location>
        <begin position="12"/>
        <end position="30"/>
    </location>
</feature>
<evidence type="ECO:0000256" key="9">
    <source>
        <dbReference type="ARBA" id="ARBA00023140"/>
    </source>
</evidence>
<dbReference type="Pfam" id="PF12827">
    <property type="entry name" value="Peroxin-22"/>
    <property type="match status" value="1"/>
</dbReference>
<dbReference type="EMBL" id="CAKXYY010000015">
    <property type="protein sequence ID" value="CAH2354283.1"/>
    <property type="molecule type" value="Genomic_DNA"/>
</dbReference>
<keyword evidence="7 10" id="KW-1133">Transmembrane helix</keyword>
<proteinExistence type="inferred from homology"/>
<comment type="function">
    <text evidence="1">Involved in peroxisome biogenesis.</text>
</comment>
<protein>
    <recommendedName>
        <fullName evidence="4">Peroxisome assembly protein 22</fullName>
    </recommendedName>
</protein>
<reference evidence="11" key="1">
    <citation type="submission" date="2022-03" db="EMBL/GenBank/DDBJ databases">
        <authorList>
            <person name="Legras J.-L."/>
            <person name="Devillers H."/>
            <person name="Grondin C."/>
        </authorList>
    </citation>
    <scope>NUCLEOTIDE SEQUENCE</scope>
    <source>
        <strain evidence="11">CLIB 1423</strain>
    </source>
</reference>
<dbReference type="InterPro" id="IPR024359">
    <property type="entry name" value="Peroxin-22"/>
</dbReference>
<name>A0A9P0QSU3_9ASCO</name>
<gene>
    <name evidence="11" type="ORF">CLIB1423_15S02674</name>
</gene>
<dbReference type="GO" id="GO:0005778">
    <property type="term" value="C:peroxisomal membrane"/>
    <property type="evidence" value="ECO:0007669"/>
    <property type="project" value="UniProtKB-SubCell"/>
</dbReference>
<evidence type="ECO:0000256" key="4">
    <source>
        <dbReference type="ARBA" id="ARBA00018967"/>
    </source>
</evidence>
<organism evidence="11 12">
    <name type="scientific">[Candida] railenensis</name>
    <dbReference type="NCBI Taxonomy" id="45579"/>
    <lineage>
        <taxon>Eukaryota</taxon>
        <taxon>Fungi</taxon>
        <taxon>Dikarya</taxon>
        <taxon>Ascomycota</taxon>
        <taxon>Saccharomycotina</taxon>
        <taxon>Pichiomycetes</taxon>
        <taxon>Debaryomycetaceae</taxon>
        <taxon>Kurtzmaniella</taxon>
    </lineage>
</organism>
<dbReference type="AlphaFoldDB" id="A0A9P0QSU3"/>
<sequence>MSLKRFQKNPKGWIVAAVATSAIAISLQVYNSYIGGKERTEEDDETLQDNKQPGIERRKSNKYTNKSIALTLSHSILSSQLPLNDILLNSENVTFILPPNLSLDDLEFNMEKGGKGSEEGTSYNLPKTLIQNYKLLNCSNLQGYFNILKNLKPDMLLVCSDDLGITKRIPHDIDNFVKEIVNIDQNKEDIYSKVRPIFFN</sequence>
<keyword evidence="6 10" id="KW-0812">Transmembrane</keyword>
<dbReference type="Proteomes" id="UP000837801">
    <property type="component" value="Unassembled WGS sequence"/>
</dbReference>
<dbReference type="OrthoDB" id="4014227at2759"/>
<comment type="subcellular location">
    <subcellularLocation>
        <location evidence="2">Peroxisome membrane</location>
        <topology evidence="2">Single-pass membrane protein</topology>
    </subcellularLocation>
</comment>